<dbReference type="EMBL" id="SJPT01000002">
    <property type="protein sequence ID" value="TWU24901.1"/>
    <property type="molecule type" value="Genomic_DNA"/>
</dbReference>
<gene>
    <name evidence="2" type="ORF">Pla52o_11970</name>
</gene>
<sequence>MSDYPERPPYYAMRYIRWISESGISHEIGVNGFAVLVAVVAMEDELRYSRPPNFYNDQLARRCGLASEHALIRARKRCEAEGLLVYERGAKRNPGVYYVTGFTAPSAVKAKATDQDSLRLAQGNRRHSAAKAAPSIPSPMPMPKKKPEPTFDPAKMDLPFSSDAFREAWIDFCDMRREEKKPMTPTAAKVALRKLLGWGEAVAISSLENSTANQWKGLFRPDKQRGQAGDHEQRTPPTPPPRHARTDNE</sequence>
<name>A0A5C6CNE4_9BACT</name>
<feature type="region of interest" description="Disordered" evidence="1">
    <location>
        <begin position="210"/>
        <end position="249"/>
    </location>
</feature>
<proteinExistence type="predicted"/>
<dbReference type="Proteomes" id="UP000316304">
    <property type="component" value="Unassembled WGS sequence"/>
</dbReference>
<feature type="compositionally biased region" description="Basic and acidic residues" evidence="1">
    <location>
        <begin position="219"/>
        <end position="234"/>
    </location>
</feature>
<feature type="region of interest" description="Disordered" evidence="1">
    <location>
        <begin position="122"/>
        <end position="148"/>
    </location>
</feature>
<evidence type="ECO:0000313" key="2">
    <source>
        <dbReference type="EMBL" id="TWU24901.1"/>
    </source>
</evidence>
<reference evidence="2 3" key="1">
    <citation type="submission" date="2019-02" db="EMBL/GenBank/DDBJ databases">
        <title>Deep-cultivation of Planctomycetes and their phenomic and genomic characterization uncovers novel biology.</title>
        <authorList>
            <person name="Wiegand S."/>
            <person name="Jogler M."/>
            <person name="Boedeker C."/>
            <person name="Pinto D."/>
            <person name="Vollmers J."/>
            <person name="Rivas-Marin E."/>
            <person name="Kohn T."/>
            <person name="Peeters S.H."/>
            <person name="Heuer A."/>
            <person name="Rast P."/>
            <person name="Oberbeckmann S."/>
            <person name="Bunk B."/>
            <person name="Jeske O."/>
            <person name="Meyerdierks A."/>
            <person name="Storesund J.E."/>
            <person name="Kallscheuer N."/>
            <person name="Luecker S."/>
            <person name="Lage O.M."/>
            <person name="Pohl T."/>
            <person name="Merkel B.J."/>
            <person name="Hornburger P."/>
            <person name="Mueller R.-W."/>
            <person name="Bruemmer F."/>
            <person name="Labrenz M."/>
            <person name="Spormann A.M."/>
            <person name="Op Den Camp H."/>
            <person name="Overmann J."/>
            <person name="Amann R."/>
            <person name="Jetten M.S.M."/>
            <person name="Mascher T."/>
            <person name="Medema M.H."/>
            <person name="Devos D.P."/>
            <person name="Kaster A.-K."/>
            <person name="Ovreas L."/>
            <person name="Rohde M."/>
            <person name="Galperin M.Y."/>
            <person name="Jogler C."/>
        </authorList>
    </citation>
    <scope>NUCLEOTIDE SEQUENCE [LARGE SCALE GENOMIC DNA]</scope>
    <source>
        <strain evidence="2 3">Pla52o</strain>
    </source>
</reference>
<accession>A0A5C6CNE4</accession>
<evidence type="ECO:0000313" key="3">
    <source>
        <dbReference type="Proteomes" id="UP000316304"/>
    </source>
</evidence>
<protein>
    <recommendedName>
        <fullName evidence="4">Helix-turn-helix domain-containing protein</fullName>
    </recommendedName>
</protein>
<evidence type="ECO:0008006" key="4">
    <source>
        <dbReference type="Google" id="ProtNLM"/>
    </source>
</evidence>
<evidence type="ECO:0000256" key="1">
    <source>
        <dbReference type="SAM" id="MobiDB-lite"/>
    </source>
</evidence>
<comment type="caution">
    <text evidence="2">The sequence shown here is derived from an EMBL/GenBank/DDBJ whole genome shotgun (WGS) entry which is preliminary data.</text>
</comment>
<dbReference type="AlphaFoldDB" id="A0A5C6CNE4"/>
<organism evidence="2 3">
    <name type="scientific">Novipirellula galeiformis</name>
    <dbReference type="NCBI Taxonomy" id="2528004"/>
    <lineage>
        <taxon>Bacteria</taxon>
        <taxon>Pseudomonadati</taxon>
        <taxon>Planctomycetota</taxon>
        <taxon>Planctomycetia</taxon>
        <taxon>Pirellulales</taxon>
        <taxon>Pirellulaceae</taxon>
        <taxon>Novipirellula</taxon>
    </lineage>
</organism>
<keyword evidence="3" id="KW-1185">Reference proteome</keyword>